<dbReference type="EMBL" id="JAPUUL010000002">
    <property type="protein sequence ID" value="KAJ8133596.1"/>
    <property type="molecule type" value="Genomic_DNA"/>
</dbReference>
<organism evidence="1 2">
    <name type="scientific">Lasiodiplodia mahajangana</name>
    <dbReference type="NCBI Taxonomy" id="1108764"/>
    <lineage>
        <taxon>Eukaryota</taxon>
        <taxon>Fungi</taxon>
        <taxon>Dikarya</taxon>
        <taxon>Ascomycota</taxon>
        <taxon>Pezizomycotina</taxon>
        <taxon>Dothideomycetes</taxon>
        <taxon>Dothideomycetes incertae sedis</taxon>
        <taxon>Botryosphaeriales</taxon>
        <taxon>Botryosphaeriaceae</taxon>
        <taxon>Lasiodiplodia</taxon>
    </lineage>
</organism>
<reference evidence="1" key="1">
    <citation type="submission" date="2022-12" db="EMBL/GenBank/DDBJ databases">
        <title>Genome Sequence of Lasiodiplodia mahajangana.</title>
        <authorList>
            <person name="Buettner E."/>
        </authorList>
    </citation>
    <scope>NUCLEOTIDE SEQUENCE</scope>
    <source>
        <strain evidence="1">VT137</strain>
    </source>
</reference>
<evidence type="ECO:0000313" key="1">
    <source>
        <dbReference type="EMBL" id="KAJ8133596.1"/>
    </source>
</evidence>
<keyword evidence="2" id="KW-1185">Reference proteome</keyword>
<accession>A0ACC2K1C6</accession>
<sequence length="1083" mass="120463">MAASNITFLPLCYPQASWKLSVIVVPDFTKDGTAPDRTHDWVTSMMPPDGTQAQIARFEYRISMTGCSIWRQLSEKGEDLLRIFRHTAGTHQILERPIILVGYGFGGFIIKRSKALSILSNPMLQIHSKDILNMVAGVVFFGTPHAKTKQPEQWFRLTLLLNIAGKLPKRFIAQSESDANTAAIICEDFEQSGLDAVVLSIYETKPTRVRSGRWKLKDSVTIVDKAFAETWAKNEKLLGNNASHEDVGTVYSRSATQQEIGLLLMTTLGTPWHKMGANIIQDSSEAAVLGSSLPSNFDVVPSNDMGEYVEEELKAIAWPCYLWDEFESPRGFFGRQDTFQMIDDHFFASKTHSTTPSLLDNQRLPCCCISGLGGIGKTQTAIQYATTRRNEFDAIFIIQADNSAKLSEKFHKIPPALGLSDGVGEGEKGCEEADLVVNRSKALKWLSSPNFSSKALAQRDTSLGTTPSRKFNWLLVFDNVEDPSVLRDYWPFGNVGCILVTTRDARTSDYLSSQSHVSHITLDKLDLAPALELFLLLSHTTPNEINTENASVIVDKLGGLPLAIEHAAAYIHGKGMTLNEFLSLYGHTLLDKHGNDTRSRSWSYEVATSWALGSLSAAAYSLLSVCSFLDPDGVQDSILTEIMGKSLTQSSLADYPNNQLAHIDARGELLRSSLIRANMSVTPVVIRVHRLVQDIYLARMAAFRRIEVFTFVVDYIFDAWPFTENSWDHQDGAWAKQEVLLQHIFRLSHIAETYDLSSVELSLKRKFVTLLSSGGWYRQERGDFDSGMPLFELGVRLCADSPNDFLDLRADLSFGLGGATCDTNRWPEFLVNAQDQLDYRLRSDAAAGNLPTSNTAIAYSELGLAQALMGDYGGGVQNCDKAIQLYAKQPEVIKGTFFPAFPHIHRALALVGAGRPEEGERGLLELIGWHETQFGPRHTEFKLGYAWHCCGLIYSRTGRPNASIAAYNKAFANYQATVGSLYHRTGNVCGKIAEHHESLGQFEAADFFFNEAQKAYTSQLHYKPELARHYFILSQALQGRGDQEAANIAFQKAQVLYNEIMLHNEPTSMSLESLNTLVAPWVW</sequence>
<evidence type="ECO:0000313" key="2">
    <source>
        <dbReference type="Proteomes" id="UP001153332"/>
    </source>
</evidence>
<dbReference type="Proteomes" id="UP001153332">
    <property type="component" value="Unassembled WGS sequence"/>
</dbReference>
<name>A0ACC2K1C6_9PEZI</name>
<proteinExistence type="predicted"/>
<gene>
    <name evidence="1" type="ORF">O1611_g23</name>
</gene>
<comment type="caution">
    <text evidence="1">The sequence shown here is derived from an EMBL/GenBank/DDBJ whole genome shotgun (WGS) entry which is preliminary data.</text>
</comment>
<protein>
    <submittedName>
        <fullName evidence="1">Uncharacterized protein</fullName>
    </submittedName>
</protein>